<reference evidence="1 2" key="1">
    <citation type="journal article" date="2021" name="Genome Biol.">
        <title>AFLAP: assembly-free linkage analysis pipeline using k-mers from genome sequencing data.</title>
        <authorList>
            <person name="Fletcher K."/>
            <person name="Zhang L."/>
            <person name="Gil J."/>
            <person name="Han R."/>
            <person name="Cavanaugh K."/>
            <person name="Michelmore R."/>
        </authorList>
    </citation>
    <scope>NUCLEOTIDE SEQUENCE [LARGE SCALE GENOMIC DNA]</scope>
    <source>
        <strain evidence="1 2">SF5</strain>
    </source>
</reference>
<gene>
    <name evidence="1" type="ORF">CCR75_008470</name>
</gene>
<organism evidence="1 2">
    <name type="scientific">Bremia lactucae</name>
    <name type="common">Lettuce downy mildew</name>
    <dbReference type="NCBI Taxonomy" id="4779"/>
    <lineage>
        <taxon>Eukaryota</taxon>
        <taxon>Sar</taxon>
        <taxon>Stramenopiles</taxon>
        <taxon>Oomycota</taxon>
        <taxon>Peronosporomycetes</taxon>
        <taxon>Peronosporales</taxon>
        <taxon>Peronosporaceae</taxon>
        <taxon>Bremia</taxon>
    </lineage>
</organism>
<dbReference type="GeneID" id="94352193"/>
<protein>
    <submittedName>
        <fullName evidence="1">Uncharacterized protein</fullName>
    </submittedName>
</protein>
<evidence type="ECO:0000313" key="2">
    <source>
        <dbReference type="Proteomes" id="UP000294530"/>
    </source>
</evidence>
<dbReference type="EMBL" id="SHOA02000012">
    <property type="protein sequence ID" value="TDH72663.1"/>
    <property type="molecule type" value="Genomic_DNA"/>
</dbReference>
<keyword evidence="2" id="KW-1185">Reference proteome</keyword>
<proteinExistence type="predicted"/>
<dbReference type="OrthoDB" id="125808at2759"/>
<dbReference type="AlphaFoldDB" id="A0A976IIZ6"/>
<dbReference type="RefSeq" id="XP_067822162.1">
    <property type="nucleotide sequence ID" value="XM_067966522.1"/>
</dbReference>
<comment type="caution">
    <text evidence="1">The sequence shown here is derived from an EMBL/GenBank/DDBJ whole genome shotgun (WGS) entry which is preliminary data.</text>
</comment>
<name>A0A976IIZ6_BRELC</name>
<dbReference type="KEGG" id="blac:94352193"/>
<evidence type="ECO:0000313" key="1">
    <source>
        <dbReference type="EMBL" id="TDH72663.1"/>
    </source>
</evidence>
<sequence>MVFQDIGNKVDEILVLEDNQGAQHLVQNKAVTQRSLHIDTKYHWLRGSGFWRSNCVRRAGVLEVTTNTSASATV</sequence>
<dbReference type="Proteomes" id="UP000294530">
    <property type="component" value="Unassembled WGS sequence"/>
</dbReference>
<accession>A0A976IIZ6</accession>